<evidence type="ECO:0000256" key="1">
    <source>
        <dbReference type="ARBA" id="ARBA00001946"/>
    </source>
</evidence>
<keyword evidence="10" id="KW-0573">Peptidoglycan synthesis</keyword>
<comment type="catalytic activity">
    <reaction evidence="15">
        <text>N-acetyl-alpha-D-glucosamine 1-phosphate + UTP + H(+) = UDP-N-acetyl-alpha-D-glucosamine + diphosphate</text>
        <dbReference type="Rhea" id="RHEA:13509"/>
        <dbReference type="ChEBI" id="CHEBI:15378"/>
        <dbReference type="ChEBI" id="CHEBI:33019"/>
        <dbReference type="ChEBI" id="CHEBI:46398"/>
        <dbReference type="ChEBI" id="CHEBI:57705"/>
        <dbReference type="ChEBI" id="CHEBI:57776"/>
        <dbReference type="EC" id="2.7.7.23"/>
    </reaction>
</comment>
<dbReference type="GO" id="GO:0071555">
    <property type="term" value="P:cell wall organization"/>
    <property type="evidence" value="ECO:0007669"/>
    <property type="project" value="UniProtKB-KW"/>
</dbReference>
<keyword evidence="5" id="KW-0808">Transferase</keyword>
<dbReference type="GO" id="GO:0003977">
    <property type="term" value="F:UDP-N-acetylglucosamine diphosphorylase activity"/>
    <property type="evidence" value="ECO:0007669"/>
    <property type="project" value="UniProtKB-EC"/>
</dbReference>
<dbReference type="GO" id="GO:0009252">
    <property type="term" value="P:peptidoglycan biosynthetic process"/>
    <property type="evidence" value="ECO:0007669"/>
    <property type="project" value="UniProtKB-KW"/>
</dbReference>
<dbReference type="Proteomes" id="UP000054404">
    <property type="component" value="Unassembled WGS sequence"/>
</dbReference>
<evidence type="ECO:0000256" key="13">
    <source>
        <dbReference type="ARBA" id="ARBA00023316"/>
    </source>
</evidence>
<evidence type="ECO:0000256" key="11">
    <source>
        <dbReference type="ARBA" id="ARBA00023268"/>
    </source>
</evidence>
<evidence type="ECO:0000256" key="3">
    <source>
        <dbReference type="ARBA" id="ARBA00007947"/>
    </source>
</evidence>
<keyword evidence="6" id="KW-0548">Nucleotidyltransferase</keyword>
<name>A0A0W1KIF4_9ACTO</name>
<dbReference type="CDD" id="cd02540">
    <property type="entry name" value="GT2_GlmU_N_bac"/>
    <property type="match status" value="1"/>
</dbReference>
<keyword evidence="8" id="KW-0460">Magnesium</keyword>
<sequence length="341" mass="36026">MAELTAAIVLAAGKGTRIKSSIPKVLLPMNGRSLVGHANDAVVGAGAQHIVFVVRHEREQVAAHISQINPGATIVDQDDIKGTGRAAWCGLQGLPANLEGSVLIMAGDSPMFTADTLAELARVHRAGSNAVTVLSTVVEDATGYGRIMRDEAGGVIGIVEHKDATPEQLKIREIGTSTYVFDIAFLRESLDTLDTNNSQGEMYLTDVVARAHQLGAGVGSFVLEDSVQAEGVNDLVQLATLRAEKNRRIQEAWMRTGVHIVDPATTHVDVDVRLEPDSIVQPGTVLRGTTRVAAFAVVGPNTELDSVDVGERAVVAHAVVVGTKIAPGEVVSPFSTRNTNK</sequence>
<evidence type="ECO:0000256" key="16">
    <source>
        <dbReference type="ARBA" id="ARBA00049628"/>
    </source>
</evidence>
<accession>A0A0W1KIF4</accession>
<evidence type="ECO:0000256" key="14">
    <source>
        <dbReference type="ARBA" id="ARBA00048247"/>
    </source>
</evidence>
<keyword evidence="9" id="KW-0133">Cell shape</keyword>
<dbReference type="InterPro" id="IPR029044">
    <property type="entry name" value="Nucleotide-diphossugar_trans"/>
</dbReference>
<dbReference type="SUPFAM" id="SSF53448">
    <property type="entry name" value="Nucleotide-diphospho-sugar transferases"/>
    <property type="match status" value="1"/>
</dbReference>
<evidence type="ECO:0000256" key="5">
    <source>
        <dbReference type="ARBA" id="ARBA00022679"/>
    </source>
</evidence>
<dbReference type="GO" id="GO:0046872">
    <property type="term" value="F:metal ion binding"/>
    <property type="evidence" value="ECO:0007669"/>
    <property type="project" value="UniProtKB-KW"/>
</dbReference>
<dbReference type="EMBL" id="LNIZ01000007">
    <property type="protein sequence ID" value="KTF03686.1"/>
    <property type="molecule type" value="Genomic_DNA"/>
</dbReference>
<dbReference type="SUPFAM" id="SSF51161">
    <property type="entry name" value="Trimeric LpxA-like enzymes"/>
    <property type="match status" value="1"/>
</dbReference>
<dbReference type="OrthoDB" id="9775031at2"/>
<comment type="similarity">
    <text evidence="2">In the C-terminal section; belongs to the transferase hexapeptide repeat family.</text>
</comment>
<dbReference type="PANTHER" id="PTHR43584">
    <property type="entry name" value="NUCLEOTIDYL TRANSFERASE"/>
    <property type="match status" value="1"/>
</dbReference>
<comment type="similarity">
    <text evidence="3">In the N-terminal section; belongs to the N-acetylglucosamine-1-phosphate uridyltransferase family.</text>
</comment>
<dbReference type="AlphaFoldDB" id="A0A0W1KIF4"/>
<reference evidence="18 19" key="1">
    <citation type="submission" date="2015-11" db="EMBL/GenBank/DDBJ databases">
        <title>Draft Genome Sequence of the Type Strain Trueperella bernardiae LCDC 89-0504T, Isolated from Blood Culture.</title>
        <authorList>
            <person name="Bernier A.-M."/>
            <person name="Bernard K."/>
        </authorList>
    </citation>
    <scope>NUCLEOTIDE SEQUENCE [LARGE SCALE GENOMIC DNA]</scope>
    <source>
        <strain evidence="18 19">LCDC 89-0504</strain>
    </source>
</reference>
<evidence type="ECO:0000256" key="4">
    <source>
        <dbReference type="ARBA" id="ARBA00022490"/>
    </source>
</evidence>
<evidence type="ECO:0000256" key="7">
    <source>
        <dbReference type="ARBA" id="ARBA00022723"/>
    </source>
</evidence>
<comment type="catalytic activity">
    <reaction evidence="14">
        <text>alpha-D-glucosamine 1-phosphate + acetyl-CoA = N-acetyl-alpha-D-glucosamine 1-phosphate + CoA + H(+)</text>
        <dbReference type="Rhea" id="RHEA:13725"/>
        <dbReference type="ChEBI" id="CHEBI:15378"/>
        <dbReference type="ChEBI" id="CHEBI:57287"/>
        <dbReference type="ChEBI" id="CHEBI:57288"/>
        <dbReference type="ChEBI" id="CHEBI:57776"/>
        <dbReference type="ChEBI" id="CHEBI:58516"/>
        <dbReference type="EC" id="2.3.1.157"/>
    </reaction>
</comment>
<comment type="cofactor">
    <cofactor evidence="1">
        <name>Mg(2+)</name>
        <dbReference type="ChEBI" id="CHEBI:18420"/>
    </cofactor>
</comment>
<protein>
    <submittedName>
        <fullName evidence="18">Bifunctional protein GlmU</fullName>
    </submittedName>
</protein>
<keyword evidence="7" id="KW-0479">Metal-binding</keyword>
<dbReference type="Gene3D" id="3.90.550.10">
    <property type="entry name" value="Spore Coat Polysaccharide Biosynthesis Protein SpsA, Chain A"/>
    <property type="match status" value="1"/>
</dbReference>
<dbReference type="PANTHER" id="PTHR43584:SF3">
    <property type="entry name" value="BIFUNCTIONAL PROTEIN GLMU"/>
    <property type="match status" value="1"/>
</dbReference>
<evidence type="ECO:0000313" key="18">
    <source>
        <dbReference type="EMBL" id="KTF03686.1"/>
    </source>
</evidence>
<dbReference type="STRING" id="59561.AQZ59_01475"/>
<proteinExistence type="inferred from homology"/>
<dbReference type="Gene3D" id="2.160.10.10">
    <property type="entry name" value="Hexapeptide repeat proteins"/>
    <property type="match status" value="1"/>
</dbReference>
<gene>
    <name evidence="18" type="primary">glmU</name>
    <name evidence="18" type="ORF">AQZ59_01475</name>
</gene>
<dbReference type="InterPro" id="IPR011004">
    <property type="entry name" value="Trimer_LpxA-like_sf"/>
</dbReference>
<dbReference type="InterPro" id="IPR050065">
    <property type="entry name" value="GlmU-like"/>
</dbReference>
<evidence type="ECO:0000256" key="9">
    <source>
        <dbReference type="ARBA" id="ARBA00022960"/>
    </source>
</evidence>
<keyword evidence="11" id="KW-0511">Multifunctional enzyme</keyword>
<feature type="domain" description="MobA-like NTP transferase" evidence="17">
    <location>
        <begin position="7"/>
        <end position="135"/>
    </location>
</feature>
<comment type="function">
    <text evidence="16">Catalyzes the last two sequential reactions in the de novo biosynthetic pathway for UDP-N-acetylglucosamine (UDP-GlcNAc). The C-terminal domain catalyzes the transfer of acetyl group from acetyl coenzyme A to glucosamine-1-phosphate (GlcN-1-P) to produce N-acetylglucosamine-1-phosphate (GlcNAc-1-P), which is converted into UDP-GlcNAc by the transfer of uridine 5-monophosphate (from uridine 5-triphosphate), a reaction catalyzed by the N-terminal domain.</text>
</comment>
<dbReference type="PATRIC" id="fig|59561.3.peg.1467"/>
<organism evidence="18 19">
    <name type="scientific">Trueperella bernardiae</name>
    <dbReference type="NCBI Taxonomy" id="59561"/>
    <lineage>
        <taxon>Bacteria</taxon>
        <taxon>Bacillati</taxon>
        <taxon>Actinomycetota</taxon>
        <taxon>Actinomycetes</taxon>
        <taxon>Actinomycetales</taxon>
        <taxon>Actinomycetaceae</taxon>
        <taxon>Trueperella</taxon>
    </lineage>
</organism>
<evidence type="ECO:0000256" key="12">
    <source>
        <dbReference type="ARBA" id="ARBA00023315"/>
    </source>
</evidence>
<keyword evidence="19" id="KW-1185">Reference proteome</keyword>
<comment type="caution">
    <text evidence="18">The sequence shown here is derived from an EMBL/GenBank/DDBJ whole genome shotgun (WGS) entry which is preliminary data.</text>
</comment>
<evidence type="ECO:0000256" key="10">
    <source>
        <dbReference type="ARBA" id="ARBA00022984"/>
    </source>
</evidence>
<dbReference type="GO" id="GO:0019134">
    <property type="term" value="F:glucosamine-1-phosphate N-acetyltransferase activity"/>
    <property type="evidence" value="ECO:0007669"/>
    <property type="project" value="UniProtKB-EC"/>
</dbReference>
<evidence type="ECO:0000256" key="8">
    <source>
        <dbReference type="ARBA" id="ARBA00022842"/>
    </source>
</evidence>
<evidence type="ECO:0000313" key="19">
    <source>
        <dbReference type="Proteomes" id="UP000054404"/>
    </source>
</evidence>
<evidence type="ECO:0000256" key="2">
    <source>
        <dbReference type="ARBA" id="ARBA00007707"/>
    </source>
</evidence>
<evidence type="ECO:0000256" key="6">
    <source>
        <dbReference type="ARBA" id="ARBA00022695"/>
    </source>
</evidence>
<keyword evidence="13" id="KW-0961">Cell wall biogenesis/degradation</keyword>
<evidence type="ECO:0000259" key="17">
    <source>
        <dbReference type="Pfam" id="PF12804"/>
    </source>
</evidence>
<evidence type="ECO:0000256" key="15">
    <source>
        <dbReference type="ARBA" id="ARBA00048493"/>
    </source>
</evidence>
<keyword evidence="12" id="KW-0012">Acyltransferase</keyword>
<dbReference type="Pfam" id="PF12804">
    <property type="entry name" value="NTP_transf_3"/>
    <property type="match status" value="1"/>
</dbReference>
<keyword evidence="4" id="KW-0963">Cytoplasm</keyword>
<dbReference type="GO" id="GO:0008360">
    <property type="term" value="P:regulation of cell shape"/>
    <property type="evidence" value="ECO:0007669"/>
    <property type="project" value="UniProtKB-KW"/>
</dbReference>
<dbReference type="RefSeq" id="WP_062614001.1">
    <property type="nucleotide sequence ID" value="NZ_LNIZ01000007.1"/>
</dbReference>
<dbReference type="InterPro" id="IPR025877">
    <property type="entry name" value="MobA-like_NTP_Trfase"/>
</dbReference>